<reference evidence="1 2" key="1">
    <citation type="submission" date="2019-09" db="EMBL/GenBank/DDBJ databases">
        <title>Genome sequence of Clostridium sp. EA1.</title>
        <authorList>
            <person name="Poehlein A."/>
            <person name="Bengelsdorf F.R."/>
            <person name="Daniel R."/>
        </authorList>
    </citation>
    <scope>NUCLEOTIDE SEQUENCE [LARGE SCALE GENOMIC DNA]</scope>
    <source>
        <strain evidence="1 2">EA1</strain>
    </source>
</reference>
<keyword evidence="2" id="KW-1185">Reference proteome</keyword>
<name>A0A6N8I1A3_9FIRM</name>
<evidence type="ECO:0000313" key="2">
    <source>
        <dbReference type="Proteomes" id="UP000469440"/>
    </source>
</evidence>
<dbReference type="AlphaFoldDB" id="A0A6N8I1A3"/>
<protein>
    <submittedName>
        <fullName evidence="1">Uncharacterized protein</fullName>
    </submittedName>
</protein>
<gene>
    <name evidence="1" type="ORF">CAFE_23570</name>
</gene>
<sequence length="68" mass="8010">MIKIASEKVWICPVYLNFLMKDPSPGLKEKRTWLRPEPDVRPMTKSESEKARICPVRLNFPMKDPRPI</sequence>
<dbReference type="Proteomes" id="UP000469440">
    <property type="component" value="Unassembled WGS sequence"/>
</dbReference>
<comment type="caution">
    <text evidence="1">The sequence shown here is derived from an EMBL/GenBank/DDBJ whole genome shotgun (WGS) entry which is preliminary data.</text>
</comment>
<proteinExistence type="predicted"/>
<dbReference type="EMBL" id="VWXL01000068">
    <property type="protein sequence ID" value="MVB11635.1"/>
    <property type="molecule type" value="Genomic_DNA"/>
</dbReference>
<accession>A0A6N8I1A3</accession>
<organism evidence="1 2">
    <name type="scientific">Caproicibacter fermentans</name>
    <dbReference type="NCBI Taxonomy" id="2576756"/>
    <lineage>
        <taxon>Bacteria</taxon>
        <taxon>Bacillati</taxon>
        <taxon>Bacillota</taxon>
        <taxon>Clostridia</taxon>
        <taxon>Eubacteriales</taxon>
        <taxon>Acutalibacteraceae</taxon>
        <taxon>Caproicibacter</taxon>
    </lineage>
</organism>
<evidence type="ECO:0000313" key="1">
    <source>
        <dbReference type="EMBL" id="MVB11635.1"/>
    </source>
</evidence>